<dbReference type="RefSeq" id="WP_341372786.1">
    <property type="nucleotide sequence ID" value="NZ_JBBUTF010000003.1"/>
</dbReference>
<feature type="signal peptide" evidence="1">
    <location>
        <begin position="1"/>
        <end position="21"/>
    </location>
</feature>
<accession>A0ABU9B8L0</accession>
<dbReference type="Proteomes" id="UP001368500">
    <property type="component" value="Unassembled WGS sequence"/>
</dbReference>
<organism evidence="2 3">
    <name type="scientific">Pseudaquabacterium rugosum</name>
    <dbReference type="NCBI Taxonomy" id="2984194"/>
    <lineage>
        <taxon>Bacteria</taxon>
        <taxon>Pseudomonadati</taxon>
        <taxon>Pseudomonadota</taxon>
        <taxon>Betaproteobacteria</taxon>
        <taxon>Burkholderiales</taxon>
        <taxon>Sphaerotilaceae</taxon>
        <taxon>Pseudaquabacterium</taxon>
    </lineage>
</organism>
<comment type="caution">
    <text evidence="2">The sequence shown here is derived from an EMBL/GenBank/DDBJ whole genome shotgun (WGS) entry which is preliminary data.</text>
</comment>
<feature type="chain" id="PRO_5047063865" evidence="1">
    <location>
        <begin position="22"/>
        <end position="123"/>
    </location>
</feature>
<gene>
    <name evidence="2" type="ORF">AACH11_03390</name>
</gene>
<evidence type="ECO:0000313" key="3">
    <source>
        <dbReference type="Proteomes" id="UP001368500"/>
    </source>
</evidence>
<proteinExistence type="predicted"/>
<keyword evidence="1" id="KW-0732">Signal</keyword>
<evidence type="ECO:0000313" key="2">
    <source>
        <dbReference type="EMBL" id="MEK8025003.1"/>
    </source>
</evidence>
<reference evidence="2 3" key="1">
    <citation type="submission" date="2024-04" db="EMBL/GenBank/DDBJ databases">
        <title>Novel species of the genus Ideonella isolated from streams.</title>
        <authorList>
            <person name="Lu H."/>
        </authorList>
    </citation>
    <scope>NUCLEOTIDE SEQUENCE [LARGE SCALE GENOMIC DNA]</scope>
    <source>
        <strain evidence="2 3">BYS139W</strain>
    </source>
</reference>
<dbReference type="EMBL" id="JBBUTF010000003">
    <property type="protein sequence ID" value="MEK8025003.1"/>
    <property type="molecule type" value="Genomic_DNA"/>
</dbReference>
<name>A0ABU9B8L0_9BURK</name>
<evidence type="ECO:0000256" key="1">
    <source>
        <dbReference type="SAM" id="SignalP"/>
    </source>
</evidence>
<keyword evidence="3" id="KW-1185">Reference proteome</keyword>
<protein>
    <submittedName>
        <fullName evidence="2">Uncharacterized protein</fullName>
    </submittedName>
</protein>
<sequence length="123" mass="11671">MTESPALPLAAAAGLASAALAAAGLTWPQLLFAACGAFIGAGGTRQRGPLRAVGAFAATVVLAAKAGGAGAAYLVHAGGLTGEPLAQALAAAIGLFFHPLASACAARIQAGAPAGHTDTEAAR</sequence>